<dbReference type="Proteomes" id="UP000265618">
    <property type="component" value="Unassembled WGS sequence"/>
</dbReference>
<keyword evidence="2" id="KW-0378">Hydrolase</keyword>
<sequence>MRVYLLVALLVCALICPTQGAMRSSADWKTRTIYQLLTDRFNNPSREHCDDLSRYCGGTWEGIMEQLDYIQ</sequence>
<protein>
    <submittedName>
        <fullName evidence="2">Glycoside hydrolase, family 13</fullName>
    </submittedName>
</protein>
<keyword evidence="1" id="KW-0732">Signal</keyword>
<dbReference type="OrthoDB" id="1740265at2759"/>
<proteinExistence type="predicted"/>
<reference evidence="2 3" key="1">
    <citation type="journal article" date="2018" name="PLoS ONE">
        <title>The draft genome of Kipferlia bialata reveals reductive genome evolution in fornicate parasites.</title>
        <authorList>
            <person name="Tanifuji G."/>
            <person name="Takabayashi S."/>
            <person name="Kume K."/>
            <person name="Takagi M."/>
            <person name="Nakayama T."/>
            <person name="Kamikawa R."/>
            <person name="Inagaki Y."/>
            <person name="Hashimoto T."/>
        </authorList>
    </citation>
    <scope>NUCLEOTIDE SEQUENCE [LARGE SCALE GENOMIC DNA]</scope>
    <source>
        <strain evidence="2">NY0173</strain>
    </source>
</reference>
<evidence type="ECO:0000313" key="2">
    <source>
        <dbReference type="EMBL" id="GIQ88812.1"/>
    </source>
</evidence>
<evidence type="ECO:0000256" key="1">
    <source>
        <dbReference type="SAM" id="SignalP"/>
    </source>
</evidence>
<dbReference type="Gene3D" id="3.20.20.80">
    <property type="entry name" value="Glycosidases"/>
    <property type="match status" value="1"/>
</dbReference>
<dbReference type="SUPFAM" id="SSF51445">
    <property type="entry name" value="(Trans)glycosidases"/>
    <property type="match status" value="1"/>
</dbReference>
<keyword evidence="3" id="KW-1185">Reference proteome</keyword>
<accession>A0A9K3GMW8</accession>
<organism evidence="2 3">
    <name type="scientific">Kipferlia bialata</name>
    <dbReference type="NCBI Taxonomy" id="797122"/>
    <lineage>
        <taxon>Eukaryota</taxon>
        <taxon>Metamonada</taxon>
        <taxon>Carpediemonas-like organisms</taxon>
        <taxon>Kipferlia</taxon>
    </lineage>
</organism>
<feature type="non-terminal residue" evidence="2">
    <location>
        <position position="1"/>
    </location>
</feature>
<dbReference type="InterPro" id="IPR017853">
    <property type="entry name" value="GH"/>
</dbReference>
<dbReference type="EMBL" id="BDIP01004418">
    <property type="protein sequence ID" value="GIQ88812.1"/>
    <property type="molecule type" value="Genomic_DNA"/>
</dbReference>
<gene>
    <name evidence="2" type="ORF">KIPB_011147</name>
</gene>
<dbReference type="GO" id="GO:0016787">
    <property type="term" value="F:hydrolase activity"/>
    <property type="evidence" value="ECO:0007669"/>
    <property type="project" value="UniProtKB-KW"/>
</dbReference>
<feature type="signal peptide" evidence="1">
    <location>
        <begin position="1"/>
        <end position="20"/>
    </location>
</feature>
<feature type="chain" id="PRO_5039919181" evidence="1">
    <location>
        <begin position="21"/>
        <end position="71"/>
    </location>
</feature>
<evidence type="ECO:0000313" key="3">
    <source>
        <dbReference type="Proteomes" id="UP000265618"/>
    </source>
</evidence>
<dbReference type="AlphaFoldDB" id="A0A9K3GMW8"/>
<comment type="caution">
    <text evidence="2">The sequence shown here is derived from an EMBL/GenBank/DDBJ whole genome shotgun (WGS) entry which is preliminary data.</text>
</comment>
<name>A0A9K3GMW8_9EUKA</name>